<protein>
    <recommendedName>
        <fullName evidence="4">Transglycosylase SLT domain-containing protein</fullName>
    </recommendedName>
</protein>
<evidence type="ECO:0000313" key="2">
    <source>
        <dbReference type="EMBL" id="MDG0818041.1"/>
    </source>
</evidence>
<evidence type="ECO:0000313" key="3">
    <source>
        <dbReference type="Proteomes" id="UP001152321"/>
    </source>
</evidence>
<proteinExistence type="predicted"/>
<sequence length="315" mass="34553">MKFCCLLALICSFLGPSLAGAQVSTTIDTTAYDAFVNQIRATSANFAKAQAAAANAAKQSAKEEASKSKLLSKLIQSCPLFQFQTSEPMAGAEKPAKKAAESVMDVAWKAREAEGYIYEKDLDQELSKTVGKDAMAKFAEGCDHFMNAEGKMGSWGSWALQLIKDKSKSFGKNVPDDITKWCPNYPKMNKGQRDLFWVWAMMSMASSESSCRPTNDNPNAPNGTAVGLFQLESRVCSKATDLHNPYQNITCAVDLLASELDSRDTLMTPTSKGEKGTYWGPLRNDDYNKKRGGDIKGAKKTRALMQEYRYCKGSI</sequence>
<gene>
    <name evidence="2" type="ORF">NWE73_16780</name>
</gene>
<evidence type="ECO:0000256" key="1">
    <source>
        <dbReference type="SAM" id="SignalP"/>
    </source>
</evidence>
<feature type="chain" id="PRO_5045368907" description="Transglycosylase SLT domain-containing protein" evidence="1">
    <location>
        <begin position="22"/>
        <end position="315"/>
    </location>
</feature>
<dbReference type="RefSeq" id="WP_277579516.1">
    <property type="nucleotide sequence ID" value="NZ_JANRMI010000005.1"/>
</dbReference>
<dbReference type="InterPro" id="IPR023346">
    <property type="entry name" value="Lysozyme-like_dom_sf"/>
</dbReference>
<name>A0ABT6DQC7_9BACT</name>
<comment type="caution">
    <text evidence="2">The sequence shown here is derived from an EMBL/GenBank/DDBJ whole genome shotgun (WGS) entry which is preliminary data.</text>
</comment>
<reference evidence="2" key="1">
    <citation type="submission" date="2022-08" db="EMBL/GenBank/DDBJ databases">
        <title>Novel Bdellovibrio Species Isolated from Svalbard: Designation Bdellovibrio svalbardensis.</title>
        <authorList>
            <person name="Mitchell R.J."/>
            <person name="Choi S.Y."/>
        </authorList>
    </citation>
    <scope>NUCLEOTIDE SEQUENCE</scope>
    <source>
        <strain evidence="2">PAP01</strain>
    </source>
</reference>
<dbReference type="SUPFAM" id="SSF53955">
    <property type="entry name" value="Lysozyme-like"/>
    <property type="match status" value="1"/>
</dbReference>
<accession>A0ABT6DQC7</accession>
<keyword evidence="1" id="KW-0732">Signal</keyword>
<keyword evidence="3" id="KW-1185">Reference proteome</keyword>
<organism evidence="2 3">
    <name type="scientific">Bdellovibrio svalbardensis</name>
    <dbReference type="NCBI Taxonomy" id="2972972"/>
    <lineage>
        <taxon>Bacteria</taxon>
        <taxon>Pseudomonadati</taxon>
        <taxon>Bdellovibrionota</taxon>
        <taxon>Bdellovibrionia</taxon>
        <taxon>Bdellovibrionales</taxon>
        <taxon>Pseudobdellovibrionaceae</taxon>
        <taxon>Bdellovibrio</taxon>
    </lineage>
</organism>
<evidence type="ECO:0008006" key="4">
    <source>
        <dbReference type="Google" id="ProtNLM"/>
    </source>
</evidence>
<dbReference type="Proteomes" id="UP001152321">
    <property type="component" value="Unassembled WGS sequence"/>
</dbReference>
<dbReference type="EMBL" id="JANRMI010000005">
    <property type="protein sequence ID" value="MDG0818041.1"/>
    <property type="molecule type" value="Genomic_DNA"/>
</dbReference>
<feature type="signal peptide" evidence="1">
    <location>
        <begin position="1"/>
        <end position="21"/>
    </location>
</feature>